<name>A0A6J2TUT1_DROLE</name>
<keyword evidence="2" id="KW-1185">Reference proteome</keyword>
<proteinExistence type="predicted"/>
<reference evidence="3" key="1">
    <citation type="submission" date="2025-08" db="UniProtKB">
        <authorList>
            <consortium name="RefSeq"/>
        </authorList>
    </citation>
    <scope>IDENTIFICATION</scope>
    <source>
        <strain evidence="3">11010-0011.00</strain>
        <tissue evidence="3">Whole body</tissue>
    </source>
</reference>
<dbReference type="RefSeq" id="XP_030379844.1">
    <property type="nucleotide sequence ID" value="XM_030523984.1"/>
</dbReference>
<evidence type="ECO:0000313" key="2">
    <source>
        <dbReference type="Proteomes" id="UP000504634"/>
    </source>
</evidence>
<feature type="region of interest" description="Disordered" evidence="1">
    <location>
        <begin position="102"/>
        <end position="125"/>
    </location>
</feature>
<gene>
    <name evidence="3" type="primary">LOC115628038</name>
</gene>
<evidence type="ECO:0000313" key="3">
    <source>
        <dbReference type="RefSeq" id="XP_030379844.1"/>
    </source>
</evidence>
<protein>
    <submittedName>
        <fullName evidence="3">Uncharacterized protein LOC115628038</fullName>
    </submittedName>
</protein>
<evidence type="ECO:0000256" key="1">
    <source>
        <dbReference type="SAM" id="MobiDB-lite"/>
    </source>
</evidence>
<organism evidence="2 3">
    <name type="scientific">Drosophila lebanonensis</name>
    <name type="common">Fruit fly</name>
    <name type="synonym">Scaptodrosophila lebanonensis</name>
    <dbReference type="NCBI Taxonomy" id="7225"/>
    <lineage>
        <taxon>Eukaryota</taxon>
        <taxon>Metazoa</taxon>
        <taxon>Ecdysozoa</taxon>
        <taxon>Arthropoda</taxon>
        <taxon>Hexapoda</taxon>
        <taxon>Insecta</taxon>
        <taxon>Pterygota</taxon>
        <taxon>Neoptera</taxon>
        <taxon>Endopterygota</taxon>
        <taxon>Diptera</taxon>
        <taxon>Brachycera</taxon>
        <taxon>Muscomorpha</taxon>
        <taxon>Ephydroidea</taxon>
        <taxon>Drosophilidae</taxon>
        <taxon>Scaptodrosophila</taxon>
    </lineage>
</organism>
<dbReference type="GeneID" id="115628038"/>
<accession>A0A6J2TUT1</accession>
<dbReference type="Proteomes" id="UP000504634">
    <property type="component" value="Unplaced"/>
</dbReference>
<dbReference type="AlphaFoldDB" id="A0A6J2TUT1"/>
<sequence>MDWGEDTFADDEADEMDYDESIRNKKKYKFHKAPPPHSSYIGYPGYSLPNANICSIEPTKVVRTSAEIKYMGSLRPAKRNISGTGIGDNGPISPSKRIKLSAGHKENAQPMDMDSFMKPFPERIA</sequence>